<sequence>MTSYILGALIALFLSILLARRVWIRFVVQRGLPLPPGPKGWPIIGNLFEIPKEKAHLQYTKMSQTYQSDLIYLNAAGTPILVLNSEDATSDLLVERFQLYSDRPQGTMGILSGVDASFVFCSYSDEWRKQRSLFMQEVSPSNLQMYQKPCMQECVSRLLNNLLDTPEKFEEHIHLLYAETILSMAFGISNEDSFEYYVNLSKVGMDAVSDVTAFGAYVVDTIPFLKYLPEWLPGMGFKKQAAYSKKLIHNMMREPLQFVKKKMEIGATVKPSMASRQLQTLQDNGTLCEETETLLSNILGTLYGGMCQMSSTTRNIILAFLLYPDVQKKGQAAVDAVVGFDRLPDYNDEGKIPYVEALVMEVLRWRVMLPLGVAHCTRTDDIYRGYYIPAKTVVLGNTWAILHNTVVYGEDVDEFRPERFLNPDGTLDKNIPYPSAAFGYGRRVCAGKVMAQSALWITVASLLACFNFSRARNAEGEEIEPSTDPIEGLITYCAQSDWCYQTNVCAQSFGSTSQG</sequence>
<comment type="similarity">
    <text evidence="4 15">Belongs to the cytochrome P450 family.</text>
</comment>
<evidence type="ECO:0000313" key="16">
    <source>
        <dbReference type="EMBL" id="KIK52671.1"/>
    </source>
</evidence>
<comment type="pathway">
    <text evidence="3">Secondary metabolite biosynthesis.</text>
</comment>
<dbReference type="PRINTS" id="PR00463">
    <property type="entry name" value="EP450I"/>
</dbReference>
<evidence type="ECO:0000256" key="9">
    <source>
        <dbReference type="ARBA" id="ARBA00023002"/>
    </source>
</evidence>
<dbReference type="InterPro" id="IPR017972">
    <property type="entry name" value="Cyt_P450_CS"/>
</dbReference>
<dbReference type="HOGENOM" id="CLU_001570_2_3_1"/>
<evidence type="ECO:0000256" key="7">
    <source>
        <dbReference type="ARBA" id="ARBA00022723"/>
    </source>
</evidence>
<keyword evidence="10 14" id="KW-0408">Iron</keyword>
<keyword evidence="13" id="KW-0325">Glycoprotein</keyword>
<keyword evidence="6" id="KW-0812">Transmembrane</keyword>
<evidence type="ECO:0000256" key="5">
    <source>
        <dbReference type="ARBA" id="ARBA00022617"/>
    </source>
</evidence>
<dbReference type="PANTHER" id="PTHR46300">
    <property type="entry name" value="P450, PUTATIVE (EUROFUNG)-RELATED-RELATED"/>
    <property type="match status" value="1"/>
</dbReference>
<dbReference type="Proteomes" id="UP000053593">
    <property type="component" value="Unassembled WGS sequence"/>
</dbReference>
<reference evidence="16 17" key="1">
    <citation type="submission" date="2014-04" db="EMBL/GenBank/DDBJ databases">
        <title>Evolutionary Origins and Diversification of the Mycorrhizal Mutualists.</title>
        <authorList>
            <consortium name="DOE Joint Genome Institute"/>
            <consortium name="Mycorrhizal Genomics Consortium"/>
            <person name="Kohler A."/>
            <person name="Kuo A."/>
            <person name="Nagy L.G."/>
            <person name="Floudas D."/>
            <person name="Copeland A."/>
            <person name="Barry K.W."/>
            <person name="Cichocki N."/>
            <person name="Veneault-Fourrey C."/>
            <person name="LaButti K."/>
            <person name="Lindquist E.A."/>
            <person name="Lipzen A."/>
            <person name="Lundell T."/>
            <person name="Morin E."/>
            <person name="Murat C."/>
            <person name="Riley R."/>
            <person name="Ohm R."/>
            <person name="Sun H."/>
            <person name="Tunlid A."/>
            <person name="Henrissat B."/>
            <person name="Grigoriev I.V."/>
            <person name="Hibbett D.S."/>
            <person name="Martin F."/>
        </authorList>
    </citation>
    <scope>NUCLEOTIDE SEQUENCE [LARGE SCALE GENOMIC DNA]</scope>
    <source>
        <strain evidence="16 17">FD-317 M1</strain>
    </source>
</reference>
<protein>
    <recommendedName>
        <fullName evidence="18">Cytochrome P450</fullName>
    </recommendedName>
</protein>
<dbReference type="CDD" id="cd11065">
    <property type="entry name" value="CYP64-like"/>
    <property type="match status" value="1"/>
</dbReference>
<dbReference type="InterPro" id="IPR002401">
    <property type="entry name" value="Cyt_P450_E_grp-I"/>
</dbReference>
<evidence type="ECO:0000256" key="12">
    <source>
        <dbReference type="ARBA" id="ARBA00023136"/>
    </source>
</evidence>
<dbReference type="OrthoDB" id="2789670at2759"/>
<feature type="binding site" description="axial binding residue" evidence="14">
    <location>
        <position position="445"/>
    </location>
    <ligand>
        <name>heme</name>
        <dbReference type="ChEBI" id="CHEBI:30413"/>
    </ligand>
    <ligandPart>
        <name>Fe</name>
        <dbReference type="ChEBI" id="CHEBI:18248"/>
    </ligandPart>
</feature>
<evidence type="ECO:0000256" key="15">
    <source>
        <dbReference type="RuleBase" id="RU000461"/>
    </source>
</evidence>
<keyword evidence="8" id="KW-1133">Transmembrane helix</keyword>
<dbReference type="EMBL" id="KN834839">
    <property type="protein sequence ID" value="KIK52671.1"/>
    <property type="molecule type" value="Genomic_DNA"/>
</dbReference>
<dbReference type="Gene3D" id="1.10.630.10">
    <property type="entry name" value="Cytochrome P450"/>
    <property type="match status" value="1"/>
</dbReference>
<keyword evidence="9 15" id="KW-0560">Oxidoreductase</keyword>
<evidence type="ECO:0000256" key="14">
    <source>
        <dbReference type="PIRSR" id="PIRSR602401-1"/>
    </source>
</evidence>
<evidence type="ECO:0000256" key="10">
    <source>
        <dbReference type="ARBA" id="ARBA00023004"/>
    </source>
</evidence>
<evidence type="ECO:0000256" key="4">
    <source>
        <dbReference type="ARBA" id="ARBA00010617"/>
    </source>
</evidence>
<evidence type="ECO:0000256" key="8">
    <source>
        <dbReference type="ARBA" id="ARBA00022989"/>
    </source>
</evidence>
<accession>A0A0D0BDP6</accession>
<evidence type="ECO:0000256" key="6">
    <source>
        <dbReference type="ARBA" id="ARBA00022692"/>
    </source>
</evidence>
<comment type="subcellular location">
    <subcellularLocation>
        <location evidence="2">Membrane</location>
        <topology evidence="2">Single-pass membrane protein</topology>
    </subcellularLocation>
</comment>
<dbReference type="InterPro" id="IPR050364">
    <property type="entry name" value="Cytochrome_P450_fung"/>
</dbReference>
<dbReference type="AlphaFoldDB" id="A0A0D0BDP6"/>
<gene>
    <name evidence="16" type="ORF">GYMLUDRAFT_100644</name>
</gene>
<keyword evidence="17" id="KW-1185">Reference proteome</keyword>
<evidence type="ECO:0000256" key="13">
    <source>
        <dbReference type="ARBA" id="ARBA00023180"/>
    </source>
</evidence>
<evidence type="ECO:0000256" key="1">
    <source>
        <dbReference type="ARBA" id="ARBA00001971"/>
    </source>
</evidence>
<dbReference type="PROSITE" id="PS00086">
    <property type="entry name" value="CYTOCHROME_P450"/>
    <property type="match status" value="1"/>
</dbReference>
<dbReference type="GO" id="GO:0020037">
    <property type="term" value="F:heme binding"/>
    <property type="evidence" value="ECO:0007669"/>
    <property type="project" value="InterPro"/>
</dbReference>
<dbReference type="SUPFAM" id="SSF48264">
    <property type="entry name" value="Cytochrome P450"/>
    <property type="match status" value="1"/>
</dbReference>
<dbReference type="InterPro" id="IPR001128">
    <property type="entry name" value="Cyt_P450"/>
</dbReference>
<dbReference type="InterPro" id="IPR036396">
    <property type="entry name" value="Cyt_P450_sf"/>
</dbReference>
<organism evidence="16 17">
    <name type="scientific">Collybiopsis luxurians FD-317 M1</name>
    <dbReference type="NCBI Taxonomy" id="944289"/>
    <lineage>
        <taxon>Eukaryota</taxon>
        <taxon>Fungi</taxon>
        <taxon>Dikarya</taxon>
        <taxon>Basidiomycota</taxon>
        <taxon>Agaricomycotina</taxon>
        <taxon>Agaricomycetes</taxon>
        <taxon>Agaricomycetidae</taxon>
        <taxon>Agaricales</taxon>
        <taxon>Marasmiineae</taxon>
        <taxon>Omphalotaceae</taxon>
        <taxon>Collybiopsis</taxon>
        <taxon>Collybiopsis luxurians</taxon>
    </lineage>
</organism>
<evidence type="ECO:0000256" key="3">
    <source>
        <dbReference type="ARBA" id="ARBA00005179"/>
    </source>
</evidence>
<keyword evidence="5 14" id="KW-0349">Heme</keyword>
<keyword evidence="7 14" id="KW-0479">Metal-binding</keyword>
<dbReference type="GO" id="GO:0005506">
    <property type="term" value="F:iron ion binding"/>
    <property type="evidence" value="ECO:0007669"/>
    <property type="project" value="InterPro"/>
</dbReference>
<evidence type="ECO:0000313" key="17">
    <source>
        <dbReference type="Proteomes" id="UP000053593"/>
    </source>
</evidence>
<keyword evidence="11 15" id="KW-0503">Monooxygenase</keyword>
<dbReference type="GO" id="GO:0016020">
    <property type="term" value="C:membrane"/>
    <property type="evidence" value="ECO:0007669"/>
    <property type="project" value="UniProtKB-SubCell"/>
</dbReference>
<evidence type="ECO:0008006" key="18">
    <source>
        <dbReference type="Google" id="ProtNLM"/>
    </source>
</evidence>
<dbReference type="GO" id="GO:0016705">
    <property type="term" value="F:oxidoreductase activity, acting on paired donors, with incorporation or reduction of molecular oxygen"/>
    <property type="evidence" value="ECO:0007669"/>
    <property type="project" value="InterPro"/>
</dbReference>
<keyword evidence="12" id="KW-0472">Membrane</keyword>
<name>A0A0D0BDP6_9AGAR</name>
<dbReference type="Pfam" id="PF00067">
    <property type="entry name" value="p450"/>
    <property type="match status" value="1"/>
</dbReference>
<evidence type="ECO:0000256" key="2">
    <source>
        <dbReference type="ARBA" id="ARBA00004167"/>
    </source>
</evidence>
<dbReference type="GO" id="GO:0004497">
    <property type="term" value="F:monooxygenase activity"/>
    <property type="evidence" value="ECO:0007669"/>
    <property type="project" value="UniProtKB-KW"/>
</dbReference>
<proteinExistence type="inferred from homology"/>
<evidence type="ECO:0000256" key="11">
    <source>
        <dbReference type="ARBA" id="ARBA00023033"/>
    </source>
</evidence>
<comment type="cofactor">
    <cofactor evidence="1 14">
        <name>heme</name>
        <dbReference type="ChEBI" id="CHEBI:30413"/>
    </cofactor>
</comment>
<dbReference type="PANTHER" id="PTHR46300:SF2">
    <property type="entry name" value="CYTOCHROME P450 MONOOXYGENASE ALNH-RELATED"/>
    <property type="match status" value="1"/>
</dbReference>